<accession>A0A8S1MGN8</accession>
<evidence type="ECO:0000313" key="3">
    <source>
        <dbReference type="Proteomes" id="UP000692954"/>
    </source>
</evidence>
<comment type="caution">
    <text evidence="2">The sequence shown here is derived from an EMBL/GenBank/DDBJ whole genome shotgun (WGS) entry which is preliminary data.</text>
</comment>
<dbReference type="EMBL" id="CAJJDN010000034">
    <property type="protein sequence ID" value="CAD8075836.1"/>
    <property type="molecule type" value="Genomic_DNA"/>
</dbReference>
<keyword evidence="1" id="KW-0812">Transmembrane</keyword>
<protein>
    <submittedName>
        <fullName evidence="2">Uncharacterized protein</fullName>
    </submittedName>
</protein>
<reference evidence="2" key="1">
    <citation type="submission" date="2021-01" db="EMBL/GenBank/DDBJ databases">
        <authorList>
            <consortium name="Genoscope - CEA"/>
            <person name="William W."/>
        </authorList>
    </citation>
    <scope>NUCLEOTIDE SEQUENCE</scope>
</reference>
<keyword evidence="1" id="KW-1133">Transmembrane helix</keyword>
<name>A0A8S1MGN8_9CILI</name>
<dbReference type="AlphaFoldDB" id="A0A8S1MGN8"/>
<dbReference type="Proteomes" id="UP000692954">
    <property type="component" value="Unassembled WGS sequence"/>
</dbReference>
<keyword evidence="3" id="KW-1185">Reference proteome</keyword>
<keyword evidence="1" id="KW-0472">Membrane</keyword>
<sequence>MFFDKNSFFSIFHLIPLRQFAEQLRRWTRASDLLTHTVSNPATDDFHNYMINLTQTFLFLICSYIIKRNL</sequence>
<evidence type="ECO:0000313" key="2">
    <source>
        <dbReference type="EMBL" id="CAD8075836.1"/>
    </source>
</evidence>
<organism evidence="2 3">
    <name type="scientific">Paramecium sonneborni</name>
    <dbReference type="NCBI Taxonomy" id="65129"/>
    <lineage>
        <taxon>Eukaryota</taxon>
        <taxon>Sar</taxon>
        <taxon>Alveolata</taxon>
        <taxon>Ciliophora</taxon>
        <taxon>Intramacronucleata</taxon>
        <taxon>Oligohymenophorea</taxon>
        <taxon>Peniculida</taxon>
        <taxon>Parameciidae</taxon>
        <taxon>Paramecium</taxon>
    </lineage>
</organism>
<proteinExistence type="predicted"/>
<gene>
    <name evidence="2" type="ORF">PSON_ATCC_30995.1.T0340043</name>
</gene>
<feature type="transmembrane region" description="Helical" evidence="1">
    <location>
        <begin position="49"/>
        <end position="66"/>
    </location>
</feature>
<evidence type="ECO:0000256" key="1">
    <source>
        <dbReference type="SAM" id="Phobius"/>
    </source>
</evidence>